<dbReference type="FunFam" id="1.20.120.1780:FF:000001">
    <property type="entry name" value="4-hydroxybenzoate octaprenyltransferase"/>
    <property type="match status" value="1"/>
</dbReference>
<dbReference type="InterPro" id="IPR033658">
    <property type="entry name" value="GRX_PICOT-like"/>
</dbReference>
<dbReference type="EMBL" id="EQ962652">
    <property type="protein sequence ID" value="EED23644.1"/>
    <property type="molecule type" value="Genomic_DNA"/>
</dbReference>
<evidence type="ECO:0000256" key="4">
    <source>
        <dbReference type="ARBA" id="ARBA00005985"/>
    </source>
</evidence>
<comment type="similarity">
    <text evidence="4 16">Belongs to the UbiA prenyltransferase family.</text>
</comment>
<evidence type="ECO:0000256" key="12">
    <source>
        <dbReference type="ARBA" id="ARBA00023136"/>
    </source>
</evidence>
<keyword evidence="19" id="KW-1185">Reference proteome</keyword>
<keyword evidence="8" id="KW-0479">Metal-binding</keyword>
<evidence type="ECO:0000256" key="9">
    <source>
        <dbReference type="ARBA" id="ARBA00022989"/>
    </source>
</evidence>
<evidence type="ECO:0000256" key="11">
    <source>
        <dbReference type="ARBA" id="ARBA00023014"/>
    </source>
</evidence>
<evidence type="ECO:0000256" key="13">
    <source>
        <dbReference type="ARBA" id="ARBA00023284"/>
    </source>
</evidence>
<dbReference type="Proteomes" id="UP000001745">
    <property type="component" value="Unassembled WGS sequence"/>
</dbReference>
<keyword evidence="11" id="KW-0411">Iron-sulfur</keyword>
<feature type="transmembrane region" description="Helical" evidence="16">
    <location>
        <begin position="131"/>
        <end position="151"/>
    </location>
</feature>
<comment type="subcellular location">
    <subcellularLocation>
        <location evidence="2 16">Mitochondrion inner membrane</location>
        <topology evidence="2 16">Multi-pass membrane protein</topology>
        <orientation evidence="2 16">Matrix side</orientation>
    </subcellularLocation>
</comment>
<dbReference type="GO" id="GO:0016114">
    <property type="term" value="P:terpenoid biosynthetic process"/>
    <property type="evidence" value="ECO:0007669"/>
    <property type="project" value="UniProtKB-UniPathway"/>
</dbReference>
<keyword evidence="5 16" id="KW-0808">Transferase</keyword>
<dbReference type="GO" id="GO:0005743">
    <property type="term" value="C:mitochondrial inner membrane"/>
    <property type="evidence" value="ECO:0007669"/>
    <property type="project" value="UniProtKB-SubCell"/>
</dbReference>
<evidence type="ECO:0000256" key="2">
    <source>
        <dbReference type="ARBA" id="ARBA00004292"/>
    </source>
</evidence>
<dbReference type="InterPro" id="IPR006370">
    <property type="entry name" value="HB_polyprenyltransferase-like"/>
</dbReference>
<dbReference type="Gene3D" id="3.40.30.10">
    <property type="entry name" value="Glutaredoxin"/>
    <property type="match status" value="1"/>
</dbReference>
<dbReference type="HAMAP" id="MF_01635">
    <property type="entry name" value="UbiA"/>
    <property type="match status" value="1"/>
</dbReference>
<evidence type="ECO:0000256" key="3">
    <source>
        <dbReference type="ARBA" id="ARBA00004721"/>
    </source>
</evidence>
<evidence type="ECO:0000256" key="15">
    <source>
        <dbReference type="ARBA" id="ARBA00058997"/>
    </source>
</evidence>
<feature type="transmembrane region" description="Helical" evidence="16">
    <location>
        <begin position="256"/>
        <end position="277"/>
    </location>
</feature>
<keyword evidence="9 16" id="KW-1133">Transmembrane helix</keyword>
<feature type="domain" description="Glutaredoxin" evidence="17">
    <location>
        <begin position="471"/>
        <end position="538"/>
    </location>
</feature>
<dbReference type="PANTHER" id="PTHR11048">
    <property type="entry name" value="PRENYLTRANSFERASES"/>
    <property type="match status" value="1"/>
</dbReference>
<proteinExistence type="inferred from homology"/>
<comment type="catalytic activity">
    <reaction evidence="14 16">
        <text>an all-trans-polyprenyl diphosphate + 4-hydroxybenzoate = a 4-hydroxy-3-(all-trans-polyprenyl)benzoate + diphosphate</text>
        <dbReference type="Rhea" id="RHEA:44504"/>
        <dbReference type="Rhea" id="RHEA-COMP:9514"/>
        <dbReference type="Rhea" id="RHEA-COMP:9564"/>
        <dbReference type="ChEBI" id="CHEBI:17879"/>
        <dbReference type="ChEBI" id="CHEBI:33019"/>
        <dbReference type="ChEBI" id="CHEBI:58914"/>
        <dbReference type="ChEBI" id="CHEBI:78396"/>
        <dbReference type="EC" id="2.5.1.39"/>
    </reaction>
</comment>
<comment type="cofactor">
    <cofactor evidence="1 16">
        <name>Mg(2+)</name>
        <dbReference type="ChEBI" id="CHEBI:18420"/>
    </cofactor>
</comment>
<feature type="transmembrane region" description="Helical" evidence="16">
    <location>
        <begin position="283"/>
        <end position="301"/>
    </location>
</feature>
<feature type="transmembrane region" description="Helical" evidence="16">
    <location>
        <begin position="231"/>
        <end position="247"/>
    </location>
</feature>
<comment type="pathway">
    <text evidence="16">Cofactor biosynthesis; ubiquinone biosynthesis.</text>
</comment>
<dbReference type="FunFam" id="3.40.30.10:FF:000005">
    <property type="entry name" value="Glutaredoxin 5"/>
    <property type="match status" value="1"/>
</dbReference>
<dbReference type="CDD" id="cd03028">
    <property type="entry name" value="GRX_PICOT_like"/>
    <property type="match status" value="1"/>
</dbReference>
<keyword evidence="7" id="KW-0001">2Fe-2S</keyword>
<dbReference type="OrthoDB" id="18170at2759"/>
<dbReference type="OMA" id="ISPRNAV"/>
<dbReference type="PANTHER" id="PTHR11048:SF28">
    <property type="entry name" value="4-HYDROXYBENZOATE POLYPRENYLTRANSFERASE, MITOCHONDRIAL"/>
    <property type="match status" value="1"/>
</dbReference>
<dbReference type="GO" id="GO:0008412">
    <property type="term" value="F:4-hydroxybenzoate polyprenyltransferase activity"/>
    <property type="evidence" value="ECO:0007669"/>
    <property type="project" value="UniProtKB-EC"/>
</dbReference>
<evidence type="ECO:0000256" key="5">
    <source>
        <dbReference type="ARBA" id="ARBA00022679"/>
    </source>
</evidence>
<evidence type="ECO:0000313" key="19">
    <source>
        <dbReference type="Proteomes" id="UP000001745"/>
    </source>
</evidence>
<dbReference type="Gene3D" id="1.10.357.140">
    <property type="entry name" value="UbiA prenyltransferase"/>
    <property type="match status" value="1"/>
</dbReference>
<dbReference type="VEuPathDB" id="FungiDB:TSTA_070540"/>
<evidence type="ECO:0000259" key="17">
    <source>
        <dbReference type="Pfam" id="PF00462"/>
    </source>
</evidence>
<dbReference type="InterPro" id="IPR002109">
    <property type="entry name" value="Glutaredoxin"/>
</dbReference>
<dbReference type="NCBIfam" id="TIGR00365">
    <property type="entry name" value="Grx4 family monothiol glutaredoxin"/>
    <property type="match status" value="1"/>
</dbReference>
<dbReference type="EC" id="2.5.1.39" evidence="16"/>
<protein>
    <recommendedName>
        <fullName evidence="16">4-hydroxybenzoate polyprenyltransferase, mitochondrial</fullName>
        <shortName evidence="16">4-HB polyprenyltransferase</shortName>
        <ecNumber evidence="16">2.5.1.39</ecNumber>
    </recommendedName>
    <alternativeName>
        <fullName evidence="16">Para-hydroxybenzoate--polyprenyltransferase</fullName>
        <shortName evidence="16">PHB:PPT</shortName>
        <shortName evidence="16">PHB:polyprenyltransferase</shortName>
    </alternativeName>
</protein>
<dbReference type="STRING" id="441959.B8LTQ2"/>
<sequence length="568" mass="62267">MPLQTKHMQMGSPLLNAVQTLRSRTTRYPTNLLSQSRYSATAAAPLRCLLDRLRIPSHGTSRFNKANPVATIQTRSFRQFSYNNSSAQLTSASASAPAVYSPPQTGIISYLPRSWIPYAELIRLDKPTGTYYLFFPCLFSTLLAAPLAMPMASPFEILAYTGLFFSGALIMRGAGCTINDLWDKDFDPHVTRTKFRPIARGAVTPEKAIVFTGFQLLAGLGILLQFPLQCLYYGVPSLLFVATYPLAKRITYYPQAVLGLTFSWGAIMGFPALGVDLLSHTDALLSATALYSSCVAWTVLYDMIYAHMDIKDDVAAGIKSIALRHEHNTKAVLSGLAVTQVSLLALAGWASGAGPIYFVGTCGSAIVSLGMMIWRVRLKDVKNCWWWFKNGCWITGGGIALGMTGEYLAQYFGYYKDEDQPSRAITAATSAIRAPSPWTLASSSPAAIQFRRLLSSETRAAIDKAIQSAPVVLFMKGTPETPQCGFSRASIQILGLQGVDPKKFTAFNVLEDPELRQGIKEYSDWPTIPQLYVDKEFVGGCDILMSMHQNGELAKLLEEKNVLVAAEE</sequence>
<dbReference type="PROSITE" id="PS51354">
    <property type="entry name" value="GLUTAREDOXIN_2"/>
    <property type="match status" value="1"/>
</dbReference>
<keyword evidence="13" id="KW-0676">Redox-active center</keyword>
<dbReference type="GO" id="GO:0015036">
    <property type="term" value="F:disulfide oxidoreductase activity"/>
    <property type="evidence" value="ECO:0007669"/>
    <property type="project" value="UniProtKB-ARBA"/>
</dbReference>
<dbReference type="GeneID" id="8101204"/>
<dbReference type="UniPathway" id="UPA00232"/>
<dbReference type="InterPro" id="IPR044878">
    <property type="entry name" value="UbiA_sf"/>
</dbReference>
<evidence type="ECO:0000256" key="1">
    <source>
        <dbReference type="ARBA" id="ARBA00001946"/>
    </source>
</evidence>
<gene>
    <name evidence="18" type="ORF">TSTA_070540</name>
</gene>
<organism evidence="18 19">
    <name type="scientific">Talaromyces stipitatus (strain ATCC 10500 / CBS 375.48 / QM 6759 / NRRL 1006)</name>
    <name type="common">Penicillium stipitatum</name>
    <dbReference type="NCBI Taxonomy" id="441959"/>
    <lineage>
        <taxon>Eukaryota</taxon>
        <taxon>Fungi</taxon>
        <taxon>Dikarya</taxon>
        <taxon>Ascomycota</taxon>
        <taxon>Pezizomycotina</taxon>
        <taxon>Eurotiomycetes</taxon>
        <taxon>Eurotiomycetidae</taxon>
        <taxon>Eurotiales</taxon>
        <taxon>Trichocomaceae</taxon>
        <taxon>Talaromyces</taxon>
        <taxon>Talaromyces sect. Talaromyces</taxon>
    </lineage>
</organism>
<keyword evidence="16" id="KW-0414">Isoprene biosynthesis</keyword>
<dbReference type="InterPro" id="IPR036249">
    <property type="entry name" value="Thioredoxin-like_sf"/>
</dbReference>
<name>B8LTQ2_TALSN</name>
<dbReference type="GO" id="GO:0044571">
    <property type="term" value="P:[2Fe-2S] cluster assembly"/>
    <property type="evidence" value="ECO:0007669"/>
    <property type="project" value="UniProtKB-ARBA"/>
</dbReference>
<comment type="function">
    <text evidence="15 16">Catalyzes the prenylation of para-hydroxybenzoate (PHB) with an all-trans polyprenyl group. Mediates the second step in the final reaction sequence of coenzyme Q (CoQ) biosynthesis, which is the condensation of the polyisoprenoid side chain with PHB, generating the first membrane-bound Q intermediate.</text>
</comment>
<dbReference type="InterPro" id="IPR039653">
    <property type="entry name" value="Prenyltransferase"/>
</dbReference>
<dbReference type="GO" id="GO:0051537">
    <property type="term" value="F:2 iron, 2 sulfur cluster binding"/>
    <property type="evidence" value="ECO:0007669"/>
    <property type="project" value="UniProtKB-KW"/>
</dbReference>
<reference evidence="19" key="1">
    <citation type="journal article" date="2015" name="Genome Announc.">
        <title>Genome sequence of the AIDS-associated pathogen Penicillium marneffei (ATCC18224) and its near taxonomic relative Talaromyces stipitatus (ATCC10500).</title>
        <authorList>
            <person name="Nierman W.C."/>
            <person name="Fedorova-Abrams N.D."/>
            <person name="Andrianopoulos A."/>
        </authorList>
    </citation>
    <scope>NUCLEOTIDE SEQUENCE [LARGE SCALE GENOMIC DNA]</scope>
    <source>
        <strain evidence="19">ATCC 10500 / CBS 375.48 / QM 6759 / NRRL 1006</strain>
    </source>
</reference>
<keyword evidence="6 16" id="KW-0812">Transmembrane</keyword>
<evidence type="ECO:0000256" key="14">
    <source>
        <dbReference type="ARBA" id="ARBA00052313"/>
    </source>
</evidence>
<dbReference type="InParanoid" id="B8LTQ2"/>
<keyword evidence="16" id="KW-0831">Ubiquinone biosynthesis</keyword>
<dbReference type="CDD" id="cd13959">
    <property type="entry name" value="PT_UbiA_COQ2"/>
    <property type="match status" value="1"/>
</dbReference>
<dbReference type="PhylomeDB" id="B8LTQ2"/>
<evidence type="ECO:0000256" key="6">
    <source>
        <dbReference type="ARBA" id="ARBA00022692"/>
    </source>
</evidence>
<dbReference type="GO" id="GO:0046872">
    <property type="term" value="F:metal ion binding"/>
    <property type="evidence" value="ECO:0007669"/>
    <property type="project" value="UniProtKB-KW"/>
</dbReference>
<dbReference type="PROSITE" id="PS00943">
    <property type="entry name" value="UBIA"/>
    <property type="match status" value="1"/>
</dbReference>
<dbReference type="RefSeq" id="XP_002341031.1">
    <property type="nucleotide sequence ID" value="XM_002340990.1"/>
</dbReference>
<comment type="pathway">
    <text evidence="3">Secondary metabolite biosynthesis; terpenoid biosynthesis.</text>
</comment>
<dbReference type="Pfam" id="PF00462">
    <property type="entry name" value="Glutaredoxin"/>
    <property type="match status" value="1"/>
</dbReference>
<evidence type="ECO:0000256" key="7">
    <source>
        <dbReference type="ARBA" id="ARBA00022714"/>
    </source>
</evidence>
<dbReference type="Pfam" id="PF01040">
    <property type="entry name" value="UbiA"/>
    <property type="match status" value="1"/>
</dbReference>
<dbReference type="InterPro" id="IPR004480">
    <property type="entry name" value="Monothiol_GRX-rel"/>
</dbReference>
<dbReference type="HOGENOM" id="CLU_034879_2_1_1"/>
<dbReference type="NCBIfam" id="TIGR01474">
    <property type="entry name" value="ubiA_proteo"/>
    <property type="match status" value="1"/>
</dbReference>
<dbReference type="FunCoup" id="B8LTQ2">
    <property type="interactions" value="343"/>
</dbReference>
<feature type="transmembrane region" description="Helical" evidence="16">
    <location>
        <begin position="331"/>
        <end position="350"/>
    </location>
</feature>
<dbReference type="AlphaFoldDB" id="B8LTQ2"/>
<feature type="transmembrane region" description="Helical" evidence="16">
    <location>
        <begin position="356"/>
        <end position="374"/>
    </location>
</feature>
<evidence type="ECO:0000256" key="8">
    <source>
        <dbReference type="ARBA" id="ARBA00022723"/>
    </source>
</evidence>
<dbReference type="SUPFAM" id="SSF52833">
    <property type="entry name" value="Thioredoxin-like"/>
    <property type="match status" value="1"/>
</dbReference>
<evidence type="ECO:0000256" key="16">
    <source>
        <dbReference type="HAMAP-Rule" id="MF_03189"/>
    </source>
</evidence>
<keyword evidence="16" id="KW-0999">Mitochondrion inner membrane</keyword>
<dbReference type="FunFam" id="1.10.357.140:FF:000003">
    <property type="entry name" value="4-hydroxybenzoate polyprenyltransferase, mitochondrial"/>
    <property type="match status" value="1"/>
</dbReference>
<keyword evidence="16" id="KW-0496">Mitochondrion</keyword>
<keyword evidence="12 16" id="KW-0472">Membrane</keyword>
<accession>B8LTQ2</accession>
<evidence type="ECO:0000256" key="10">
    <source>
        <dbReference type="ARBA" id="ARBA00023004"/>
    </source>
</evidence>
<evidence type="ECO:0000313" key="18">
    <source>
        <dbReference type="EMBL" id="EED23644.1"/>
    </source>
</evidence>
<dbReference type="InterPro" id="IPR000537">
    <property type="entry name" value="UbiA_prenyltransferase"/>
</dbReference>
<keyword evidence="10" id="KW-0408">Iron</keyword>
<dbReference type="InterPro" id="IPR030470">
    <property type="entry name" value="UbiA_prenylTrfase_CS"/>
</dbReference>
<dbReference type="eggNOG" id="KOG0911">
    <property type="taxonomic scope" value="Eukaryota"/>
</dbReference>
<dbReference type="Gene3D" id="1.20.120.1780">
    <property type="entry name" value="UbiA prenyltransferase"/>
    <property type="match status" value="1"/>
</dbReference>
<dbReference type="GO" id="GO:0006744">
    <property type="term" value="P:ubiquinone biosynthetic process"/>
    <property type="evidence" value="ECO:0007669"/>
    <property type="project" value="UniProtKB-UniRule"/>
</dbReference>
<dbReference type="eggNOG" id="KOG1381">
    <property type="taxonomic scope" value="Eukaryota"/>
</dbReference>
<dbReference type="UniPathway" id="UPA00213"/>